<protein>
    <submittedName>
        <fullName evidence="1">Uncharacterized protein</fullName>
    </submittedName>
</protein>
<gene>
    <name evidence="1" type="ORF">AWB78_08023</name>
</gene>
<reference evidence="1" key="1">
    <citation type="submission" date="2016-01" db="EMBL/GenBank/DDBJ databases">
        <authorList>
            <person name="Peeters C."/>
        </authorList>
    </citation>
    <scope>NUCLEOTIDE SEQUENCE</scope>
    <source>
        <strain evidence="1">LMG 29321</strain>
    </source>
</reference>
<dbReference type="Proteomes" id="UP000071859">
    <property type="component" value="Unassembled WGS sequence"/>
</dbReference>
<accession>A0A158EHI5</accession>
<keyword evidence="2" id="KW-1185">Reference proteome</keyword>
<evidence type="ECO:0000313" key="1">
    <source>
        <dbReference type="EMBL" id="SAL06349.1"/>
    </source>
</evidence>
<proteinExistence type="predicted"/>
<dbReference type="RefSeq" id="WP_157697794.1">
    <property type="nucleotide sequence ID" value="NZ_FCOX02000112.1"/>
</dbReference>
<name>A0A158EHI5_9BURK</name>
<evidence type="ECO:0000313" key="2">
    <source>
        <dbReference type="Proteomes" id="UP000071859"/>
    </source>
</evidence>
<dbReference type="EMBL" id="FCOX02000112">
    <property type="protein sequence ID" value="SAL06349.1"/>
    <property type="molecule type" value="Genomic_DNA"/>
</dbReference>
<comment type="caution">
    <text evidence="1">The sequence shown here is derived from an EMBL/GenBank/DDBJ whole genome shotgun (WGS) entry which is preliminary data.</text>
</comment>
<sequence>MRPIPLRSTEPVKRIAIEEVRPLLPEDWGHGRILDVTAALFGYDNWTPLHQSPQASAPSIVFDQDMSYAEYSTRRVEVAKHVESRCAIPFPYAFALATIAAVTRDFRRKAVATHAPEHAVFQEEMATRDVTEIAPFDEFRHFRCIQVRLMLLYCGRW</sequence>
<organism evidence="1 2">
    <name type="scientific">Caballeronia calidae</name>
    <dbReference type="NCBI Taxonomy" id="1777139"/>
    <lineage>
        <taxon>Bacteria</taxon>
        <taxon>Pseudomonadati</taxon>
        <taxon>Pseudomonadota</taxon>
        <taxon>Betaproteobacteria</taxon>
        <taxon>Burkholderiales</taxon>
        <taxon>Burkholderiaceae</taxon>
        <taxon>Caballeronia</taxon>
    </lineage>
</organism>
<dbReference type="AlphaFoldDB" id="A0A158EHI5"/>